<evidence type="ECO:0000256" key="2">
    <source>
        <dbReference type="ARBA" id="ARBA00022737"/>
    </source>
</evidence>
<dbReference type="Gene3D" id="1.10.10.60">
    <property type="entry name" value="Homeodomain-like"/>
    <property type="match status" value="2"/>
</dbReference>
<feature type="domain" description="Myb-like" evidence="6">
    <location>
        <begin position="9"/>
        <end position="61"/>
    </location>
</feature>
<feature type="compositionally biased region" description="Polar residues" evidence="5">
    <location>
        <begin position="188"/>
        <end position="197"/>
    </location>
</feature>
<feature type="domain" description="HTH myb-type" evidence="7">
    <location>
        <begin position="62"/>
        <end position="116"/>
    </location>
</feature>
<feature type="region of interest" description="Disordered" evidence="5">
    <location>
        <begin position="178"/>
        <end position="197"/>
    </location>
</feature>
<evidence type="ECO:0000256" key="5">
    <source>
        <dbReference type="SAM" id="MobiDB-lite"/>
    </source>
</evidence>
<sequence length="252" mass="28695">MDRCTRHSKGGLSRRAWTAMEDKILAEYVNIHGQGQWRYLPQKAGLKRCGKSCRLRWLNYLRPGIKRGNFSLEEEDVIIKLHKLLGNRWAFIAGYLPGRTDNEIKNHWHTKLSKLKTKPSSSAPGESNKSPKPSSTNKSSEEQNLTKKQHQICEPQTQLAITLPHPTEAQGIKLNDQVGRDEPVAPGPSNSTAHDQFGSDTYLSPLLSLDESQLSDSYWMDFDHIDQSFLSDFWTRNLFSPSFENGGEKNWD</sequence>
<dbReference type="InterPro" id="IPR017930">
    <property type="entry name" value="Myb_dom"/>
</dbReference>
<feature type="domain" description="HTH myb-type" evidence="7">
    <location>
        <begin position="9"/>
        <end position="61"/>
    </location>
</feature>
<dbReference type="SUPFAM" id="SSF46689">
    <property type="entry name" value="Homeodomain-like"/>
    <property type="match status" value="1"/>
</dbReference>
<keyword evidence="9" id="KW-1185">Reference proteome</keyword>
<protein>
    <submittedName>
        <fullName evidence="8">GAMYB transcription factor</fullName>
    </submittedName>
</protein>
<comment type="caution">
    <text evidence="8">The sequence shown here is derived from an EMBL/GenBank/DDBJ whole genome shotgun (WGS) entry which is preliminary data.</text>
</comment>
<dbReference type="InterPro" id="IPR009057">
    <property type="entry name" value="Homeodomain-like_sf"/>
</dbReference>
<accession>A0A2P5ETU2</accession>
<dbReference type="PANTHER" id="PTHR47999">
    <property type="entry name" value="TRANSCRIPTION FACTOR MYB8-RELATED-RELATED"/>
    <property type="match status" value="1"/>
</dbReference>
<proteinExistence type="predicted"/>
<evidence type="ECO:0000313" key="8">
    <source>
        <dbReference type="EMBL" id="PON88936.1"/>
    </source>
</evidence>
<name>A0A2P5ETU2_TREOI</name>
<dbReference type="Pfam" id="PF00249">
    <property type="entry name" value="Myb_DNA-binding"/>
    <property type="match status" value="2"/>
</dbReference>
<evidence type="ECO:0000256" key="4">
    <source>
        <dbReference type="ARBA" id="ARBA00023242"/>
    </source>
</evidence>
<dbReference type="OrthoDB" id="2143914at2759"/>
<dbReference type="EMBL" id="JXTC01000100">
    <property type="protein sequence ID" value="PON88936.1"/>
    <property type="molecule type" value="Genomic_DNA"/>
</dbReference>
<keyword evidence="4" id="KW-0539">Nucleus</keyword>
<comment type="subcellular location">
    <subcellularLocation>
        <location evidence="1">Nucleus</location>
    </subcellularLocation>
</comment>
<evidence type="ECO:0000313" key="9">
    <source>
        <dbReference type="Proteomes" id="UP000237000"/>
    </source>
</evidence>
<dbReference type="SMART" id="SM00717">
    <property type="entry name" value="SANT"/>
    <property type="match status" value="2"/>
</dbReference>
<keyword evidence="2" id="KW-0677">Repeat</keyword>
<organism evidence="8 9">
    <name type="scientific">Trema orientale</name>
    <name type="common">Charcoal tree</name>
    <name type="synonym">Celtis orientalis</name>
    <dbReference type="NCBI Taxonomy" id="63057"/>
    <lineage>
        <taxon>Eukaryota</taxon>
        <taxon>Viridiplantae</taxon>
        <taxon>Streptophyta</taxon>
        <taxon>Embryophyta</taxon>
        <taxon>Tracheophyta</taxon>
        <taxon>Spermatophyta</taxon>
        <taxon>Magnoliopsida</taxon>
        <taxon>eudicotyledons</taxon>
        <taxon>Gunneridae</taxon>
        <taxon>Pentapetalae</taxon>
        <taxon>rosids</taxon>
        <taxon>fabids</taxon>
        <taxon>Rosales</taxon>
        <taxon>Cannabaceae</taxon>
        <taxon>Trema</taxon>
    </lineage>
</organism>
<dbReference type="GO" id="GO:0003677">
    <property type="term" value="F:DNA binding"/>
    <property type="evidence" value="ECO:0007669"/>
    <property type="project" value="UniProtKB-KW"/>
</dbReference>
<dbReference type="PROSITE" id="PS50090">
    <property type="entry name" value="MYB_LIKE"/>
    <property type="match status" value="2"/>
</dbReference>
<dbReference type="PANTHER" id="PTHR47999:SF96">
    <property type="entry name" value="TRANSCRIPTION REPRESSOR MYB6-LIKE"/>
    <property type="match status" value="1"/>
</dbReference>
<dbReference type="Proteomes" id="UP000237000">
    <property type="component" value="Unassembled WGS sequence"/>
</dbReference>
<feature type="region of interest" description="Disordered" evidence="5">
    <location>
        <begin position="114"/>
        <end position="151"/>
    </location>
</feature>
<dbReference type="PROSITE" id="PS51294">
    <property type="entry name" value="HTH_MYB"/>
    <property type="match status" value="2"/>
</dbReference>
<dbReference type="GO" id="GO:0005634">
    <property type="term" value="C:nucleus"/>
    <property type="evidence" value="ECO:0007669"/>
    <property type="project" value="UniProtKB-SubCell"/>
</dbReference>
<feature type="domain" description="Myb-like" evidence="6">
    <location>
        <begin position="62"/>
        <end position="112"/>
    </location>
</feature>
<dbReference type="InterPro" id="IPR015495">
    <property type="entry name" value="Myb_TF_plants"/>
</dbReference>
<evidence type="ECO:0000259" key="6">
    <source>
        <dbReference type="PROSITE" id="PS50090"/>
    </source>
</evidence>
<reference evidence="9" key="1">
    <citation type="submission" date="2016-06" db="EMBL/GenBank/DDBJ databases">
        <title>Parallel loss of symbiosis genes in relatives of nitrogen-fixing non-legume Parasponia.</title>
        <authorList>
            <person name="Van Velzen R."/>
            <person name="Holmer R."/>
            <person name="Bu F."/>
            <person name="Rutten L."/>
            <person name="Van Zeijl A."/>
            <person name="Liu W."/>
            <person name="Santuari L."/>
            <person name="Cao Q."/>
            <person name="Sharma T."/>
            <person name="Shen D."/>
            <person name="Roswanjaya Y."/>
            <person name="Wardhani T."/>
            <person name="Kalhor M.S."/>
            <person name="Jansen J."/>
            <person name="Van den Hoogen J."/>
            <person name="Gungor B."/>
            <person name="Hartog M."/>
            <person name="Hontelez J."/>
            <person name="Verver J."/>
            <person name="Yang W.-C."/>
            <person name="Schijlen E."/>
            <person name="Repin R."/>
            <person name="Schilthuizen M."/>
            <person name="Schranz E."/>
            <person name="Heidstra R."/>
            <person name="Miyata K."/>
            <person name="Fedorova E."/>
            <person name="Kohlen W."/>
            <person name="Bisseling T."/>
            <person name="Smit S."/>
            <person name="Geurts R."/>
        </authorList>
    </citation>
    <scope>NUCLEOTIDE SEQUENCE [LARGE SCALE GENOMIC DNA]</scope>
    <source>
        <strain evidence="9">cv. RG33-2</strain>
    </source>
</reference>
<evidence type="ECO:0000256" key="1">
    <source>
        <dbReference type="ARBA" id="ARBA00004123"/>
    </source>
</evidence>
<dbReference type="FunFam" id="1.10.10.60:FF:000001">
    <property type="entry name" value="MYB-related transcription factor"/>
    <property type="match status" value="1"/>
</dbReference>
<keyword evidence="3" id="KW-0238">DNA-binding</keyword>
<dbReference type="AlphaFoldDB" id="A0A2P5ETU2"/>
<evidence type="ECO:0000256" key="3">
    <source>
        <dbReference type="ARBA" id="ARBA00023125"/>
    </source>
</evidence>
<dbReference type="InParanoid" id="A0A2P5ETU2"/>
<gene>
    <name evidence="8" type="ORF">TorRG33x02_153190</name>
</gene>
<dbReference type="InterPro" id="IPR001005">
    <property type="entry name" value="SANT/Myb"/>
</dbReference>
<dbReference type="STRING" id="63057.A0A2P5ETU2"/>
<evidence type="ECO:0000259" key="7">
    <source>
        <dbReference type="PROSITE" id="PS51294"/>
    </source>
</evidence>
<feature type="compositionally biased region" description="Low complexity" evidence="5">
    <location>
        <begin position="118"/>
        <end position="138"/>
    </location>
</feature>
<dbReference type="CDD" id="cd00167">
    <property type="entry name" value="SANT"/>
    <property type="match status" value="2"/>
</dbReference>